<dbReference type="Proteomes" id="UP000247569">
    <property type="component" value="Unassembled WGS sequence"/>
</dbReference>
<organism evidence="2 3">
    <name type="scientific">Nocardia tenerifensis</name>
    <dbReference type="NCBI Taxonomy" id="228006"/>
    <lineage>
        <taxon>Bacteria</taxon>
        <taxon>Bacillati</taxon>
        <taxon>Actinomycetota</taxon>
        <taxon>Actinomycetes</taxon>
        <taxon>Mycobacteriales</taxon>
        <taxon>Nocardiaceae</taxon>
        <taxon>Nocardia</taxon>
    </lineage>
</organism>
<dbReference type="EMBL" id="QJKF01000005">
    <property type="protein sequence ID" value="PXX64047.1"/>
    <property type="molecule type" value="Genomic_DNA"/>
</dbReference>
<comment type="caution">
    <text evidence="2">The sequence shown here is derived from an EMBL/GenBank/DDBJ whole genome shotgun (WGS) entry which is preliminary data.</text>
</comment>
<protein>
    <submittedName>
        <fullName evidence="2">Uncharacterized protein</fullName>
    </submittedName>
</protein>
<evidence type="ECO:0000313" key="3">
    <source>
        <dbReference type="Proteomes" id="UP000247569"/>
    </source>
</evidence>
<keyword evidence="3" id="KW-1185">Reference proteome</keyword>
<evidence type="ECO:0000256" key="1">
    <source>
        <dbReference type="SAM" id="SignalP"/>
    </source>
</evidence>
<sequence>MSIGSLSRVLSCVFVGAAPLLALAPAAVAAPDSSYICSGTYLSSDGSAEVESCIYPESPVIRAFGGLTIKNDTITDKNCTMVVKVVDKDAYQTGDNEEVADSGPFRCLNGRYPSPPLTVDAAKVKPGHRYVSYTEVTKNGQGIARIYSPELVLP</sequence>
<accession>A0A318K0W1</accession>
<feature type="chain" id="PRO_5038509763" evidence="1">
    <location>
        <begin position="30"/>
        <end position="154"/>
    </location>
</feature>
<dbReference type="AlphaFoldDB" id="A0A318K0W1"/>
<proteinExistence type="predicted"/>
<name>A0A318K0W1_9NOCA</name>
<reference evidence="2 3" key="1">
    <citation type="submission" date="2018-05" db="EMBL/GenBank/DDBJ databases">
        <title>Genomic Encyclopedia of Type Strains, Phase IV (KMG-IV): sequencing the most valuable type-strain genomes for metagenomic binning, comparative biology and taxonomic classification.</title>
        <authorList>
            <person name="Goeker M."/>
        </authorList>
    </citation>
    <scope>NUCLEOTIDE SEQUENCE [LARGE SCALE GENOMIC DNA]</scope>
    <source>
        <strain evidence="2 3">DSM 44704</strain>
    </source>
</reference>
<evidence type="ECO:0000313" key="2">
    <source>
        <dbReference type="EMBL" id="PXX64047.1"/>
    </source>
</evidence>
<keyword evidence="1" id="KW-0732">Signal</keyword>
<gene>
    <name evidence="2" type="ORF">DFR70_105229</name>
</gene>
<feature type="signal peptide" evidence="1">
    <location>
        <begin position="1"/>
        <end position="29"/>
    </location>
</feature>